<evidence type="ECO:0000256" key="1">
    <source>
        <dbReference type="SAM" id="Phobius"/>
    </source>
</evidence>
<dbReference type="RefSeq" id="WP_125229726.1">
    <property type="nucleotide sequence ID" value="NZ_RWJI01000001.1"/>
</dbReference>
<dbReference type="EMBL" id="RWJI01000001">
    <property type="protein sequence ID" value="RRQ51712.1"/>
    <property type="molecule type" value="Genomic_DNA"/>
</dbReference>
<dbReference type="Proteomes" id="UP000268553">
    <property type="component" value="Unassembled WGS sequence"/>
</dbReference>
<reference evidence="2 3" key="1">
    <citation type="submission" date="2018-12" db="EMBL/GenBank/DDBJ databases">
        <authorList>
            <person name="Kim S.-J."/>
            <person name="Jung G.-Y."/>
        </authorList>
    </citation>
    <scope>NUCLEOTIDE SEQUENCE [LARGE SCALE GENOMIC DNA]</scope>
    <source>
        <strain evidence="2 3">03SU3-P</strain>
    </source>
</reference>
<feature type="transmembrane region" description="Helical" evidence="1">
    <location>
        <begin position="150"/>
        <end position="167"/>
    </location>
</feature>
<organism evidence="2 3">
    <name type="scientific">Sphingorhabdus wooponensis</name>
    <dbReference type="NCBI Taxonomy" id="940136"/>
    <lineage>
        <taxon>Bacteria</taxon>
        <taxon>Pseudomonadati</taxon>
        <taxon>Pseudomonadota</taxon>
        <taxon>Alphaproteobacteria</taxon>
        <taxon>Sphingomonadales</taxon>
        <taxon>Sphingomonadaceae</taxon>
        <taxon>Sphingorhabdus</taxon>
    </lineage>
</organism>
<dbReference type="OrthoDB" id="648493at2"/>
<feature type="transmembrane region" description="Helical" evidence="1">
    <location>
        <begin position="205"/>
        <end position="224"/>
    </location>
</feature>
<evidence type="ECO:0000313" key="2">
    <source>
        <dbReference type="EMBL" id="RRQ51712.1"/>
    </source>
</evidence>
<evidence type="ECO:0000313" key="3">
    <source>
        <dbReference type="Proteomes" id="UP000268553"/>
    </source>
</evidence>
<feature type="transmembrane region" description="Helical" evidence="1">
    <location>
        <begin position="173"/>
        <end position="193"/>
    </location>
</feature>
<keyword evidence="3" id="KW-1185">Reference proteome</keyword>
<dbReference type="AlphaFoldDB" id="A0A426RRT7"/>
<gene>
    <name evidence="2" type="ORF">D7D48_02110</name>
</gene>
<keyword evidence="1" id="KW-0472">Membrane</keyword>
<name>A0A426RRT7_9SPHN</name>
<feature type="transmembrane region" description="Helical" evidence="1">
    <location>
        <begin position="17"/>
        <end position="38"/>
    </location>
</feature>
<protein>
    <submittedName>
        <fullName evidence="2">Uncharacterized protein</fullName>
    </submittedName>
</protein>
<sequence length="259" mass="28049">MATVVGTQSRAQGADHFFRILAIIMAFTVVAGFSVQYLAGRSSFGARTLVHIHGLAFMAWVGLFVAQAWLATHGPISLHRRLGWIGAGWIIVLLLLGSLITIDVVQRGMTPFFFQPQNFLIANPFSAIMFAALAWTAIRLRRQTEWHMRLHICAMTTIIGPAFGRLLPMPLLVPYAFEIAGIVSLIFPIAGMVHDLRKHGRVHPAWYWGIAATLSVIPVSHIIANSALGDAIYAAVTAGHAGAGVPGMEFGPPPQMPPS</sequence>
<comment type="caution">
    <text evidence="2">The sequence shown here is derived from an EMBL/GenBank/DDBJ whole genome shotgun (WGS) entry which is preliminary data.</text>
</comment>
<proteinExistence type="predicted"/>
<feature type="transmembrane region" description="Helical" evidence="1">
    <location>
        <begin position="82"/>
        <end position="100"/>
    </location>
</feature>
<accession>A0A426RRT7</accession>
<keyword evidence="1" id="KW-0812">Transmembrane</keyword>
<feature type="transmembrane region" description="Helical" evidence="1">
    <location>
        <begin position="50"/>
        <end position="70"/>
    </location>
</feature>
<feature type="transmembrane region" description="Helical" evidence="1">
    <location>
        <begin position="120"/>
        <end position="138"/>
    </location>
</feature>
<keyword evidence="1" id="KW-1133">Transmembrane helix</keyword>